<feature type="non-terminal residue" evidence="1">
    <location>
        <position position="1"/>
    </location>
</feature>
<proteinExistence type="predicted"/>
<reference evidence="1" key="1">
    <citation type="submission" date="2021-04" db="EMBL/GenBank/DDBJ databases">
        <authorList>
            <consortium name="Molecular Ecology Group"/>
        </authorList>
    </citation>
    <scope>NUCLEOTIDE SEQUENCE</scope>
</reference>
<organism evidence="1 2">
    <name type="scientific">Candidula unifasciata</name>
    <dbReference type="NCBI Taxonomy" id="100452"/>
    <lineage>
        <taxon>Eukaryota</taxon>
        <taxon>Metazoa</taxon>
        <taxon>Spiralia</taxon>
        <taxon>Lophotrochozoa</taxon>
        <taxon>Mollusca</taxon>
        <taxon>Gastropoda</taxon>
        <taxon>Heterobranchia</taxon>
        <taxon>Euthyneura</taxon>
        <taxon>Panpulmonata</taxon>
        <taxon>Eupulmonata</taxon>
        <taxon>Stylommatophora</taxon>
        <taxon>Helicina</taxon>
        <taxon>Helicoidea</taxon>
        <taxon>Geomitridae</taxon>
        <taxon>Candidula</taxon>
    </lineage>
</organism>
<protein>
    <submittedName>
        <fullName evidence="1">Uncharacterized protein</fullName>
    </submittedName>
</protein>
<comment type="caution">
    <text evidence="1">The sequence shown here is derived from an EMBL/GenBank/DDBJ whole genome shotgun (WGS) entry which is preliminary data.</text>
</comment>
<gene>
    <name evidence="1" type="ORF">CUNI_LOCUS8295</name>
</gene>
<evidence type="ECO:0000313" key="2">
    <source>
        <dbReference type="Proteomes" id="UP000678393"/>
    </source>
</evidence>
<dbReference type="AlphaFoldDB" id="A0A8S3YZU1"/>
<keyword evidence="2" id="KW-1185">Reference proteome</keyword>
<evidence type="ECO:0000313" key="1">
    <source>
        <dbReference type="EMBL" id="CAG5122737.1"/>
    </source>
</evidence>
<dbReference type="Proteomes" id="UP000678393">
    <property type="component" value="Unassembled WGS sequence"/>
</dbReference>
<name>A0A8S3YZU1_9EUPU</name>
<accession>A0A8S3YZU1</accession>
<sequence>KTSKKSFPLTVDIFFLNKLKASLIPIIKLVEEEQRFAVSMISSVLNPGCIQDNQYLKSTYILV</sequence>
<feature type="non-terminal residue" evidence="1">
    <location>
        <position position="63"/>
    </location>
</feature>
<dbReference type="EMBL" id="CAJHNH020001352">
    <property type="protein sequence ID" value="CAG5122737.1"/>
    <property type="molecule type" value="Genomic_DNA"/>
</dbReference>